<comment type="caution">
    <text evidence="1">The sequence shown here is derived from an EMBL/GenBank/DDBJ whole genome shotgun (WGS) entry which is preliminary data.</text>
</comment>
<protein>
    <submittedName>
        <fullName evidence="1">Uncharacterized protein</fullName>
    </submittedName>
</protein>
<evidence type="ECO:0000313" key="2">
    <source>
        <dbReference type="Proteomes" id="UP001237642"/>
    </source>
</evidence>
<organism evidence="1 2">
    <name type="scientific">Heracleum sosnowskyi</name>
    <dbReference type="NCBI Taxonomy" id="360622"/>
    <lineage>
        <taxon>Eukaryota</taxon>
        <taxon>Viridiplantae</taxon>
        <taxon>Streptophyta</taxon>
        <taxon>Embryophyta</taxon>
        <taxon>Tracheophyta</taxon>
        <taxon>Spermatophyta</taxon>
        <taxon>Magnoliopsida</taxon>
        <taxon>eudicotyledons</taxon>
        <taxon>Gunneridae</taxon>
        <taxon>Pentapetalae</taxon>
        <taxon>asterids</taxon>
        <taxon>campanulids</taxon>
        <taxon>Apiales</taxon>
        <taxon>Apiaceae</taxon>
        <taxon>Apioideae</taxon>
        <taxon>apioid superclade</taxon>
        <taxon>Tordylieae</taxon>
        <taxon>Tordyliinae</taxon>
        <taxon>Heracleum</taxon>
    </lineage>
</organism>
<reference evidence="1" key="1">
    <citation type="submission" date="2023-02" db="EMBL/GenBank/DDBJ databases">
        <title>Genome of toxic invasive species Heracleum sosnowskyi carries increased number of genes despite the absence of recent whole-genome duplications.</title>
        <authorList>
            <person name="Schelkunov M."/>
            <person name="Shtratnikova V."/>
            <person name="Makarenko M."/>
            <person name="Klepikova A."/>
            <person name="Omelchenko D."/>
            <person name="Novikova G."/>
            <person name="Obukhova E."/>
            <person name="Bogdanov V."/>
            <person name="Penin A."/>
            <person name="Logacheva M."/>
        </authorList>
    </citation>
    <scope>NUCLEOTIDE SEQUENCE</scope>
    <source>
        <strain evidence="1">Hsosn_3</strain>
        <tissue evidence="1">Leaf</tissue>
    </source>
</reference>
<name>A0AAD8HD26_9APIA</name>
<evidence type="ECO:0000313" key="1">
    <source>
        <dbReference type="EMBL" id="KAK1364929.1"/>
    </source>
</evidence>
<proteinExistence type="predicted"/>
<gene>
    <name evidence="1" type="ORF">POM88_040490</name>
</gene>
<dbReference type="Proteomes" id="UP001237642">
    <property type="component" value="Unassembled WGS sequence"/>
</dbReference>
<sequence length="191" mass="20748">MATYGIELPFRYFSCLNCHAPRSPYCRAVQRENAFDYCGDGRYSSIWIYFLEAASALLGWFCILTWTLLCEGDSDIESSRLLNAEGGDDSDSLDLIDVIDTYDLEVGVTTALSVGDAKGLSSETHVDNIANNSIGMMTATQYTQRPRENHPKGSEGSGEATGRVLGLHEGGVIAEEKVAAGDMDTTIENDP</sequence>
<dbReference type="AlphaFoldDB" id="A0AAD8HD26"/>
<keyword evidence="2" id="KW-1185">Reference proteome</keyword>
<dbReference type="EMBL" id="JAUIZM010000009">
    <property type="protein sequence ID" value="KAK1364929.1"/>
    <property type="molecule type" value="Genomic_DNA"/>
</dbReference>
<reference evidence="1" key="2">
    <citation type="submission" date="2023-05" db="EMBL/GenBank/DDBJ databases">
        <authorList>
            <person name="Schelkunov M.I."/>
        </authorList>
    </citation>
    <scope>NUCLEOTIDE SEQUENCE</scope>
    <source>
        <strain evidence="1">Hsosn_3</strain>
        <tissue evidence="1">Leaf</tissue>
    </source>
</reference>
<accession>A0AAD8HD26</accession>